<reference evidence="1" key="1">
    <citation type="journal article" date="2023" name="G3 (Bethesda)">
        <title>Whole genome assembly and annotation of the endangered Caribbean coral Acropora cervicornis.</title>
        <authorList>
            <person name="Selwyn J.D."/>
            <person name="Vollmer S.V."/>
        </authorList>
    </citation>
    <scope>NUCLEOTIDE SEQUENCE</scope>
    <source>
        <strain evidence="1">K2</strain>
    </source>
</reference>
<dbReference type="EMBL" id="JARQWQ010000177">
    <property type="protein sequence ID" value="KAK2547580.1"/>
    <property type="molecule type" value="Genomic_DNA"/>
</dbReference>
<comment type="caution">
    <text evidence="1">The sequence shown here is derived from an EMBL/GenBank/DDBJ whole genome shotgun (WGS) entry which is preliminary data.</text>
</comment>
<dbReference type="Proteomes" id="UP001249851">
    <property type="component" value="Unassembled WGS sequence"/>
</dbReference>
<evidence type="ECO:0008006" key="3">
    <source>
        <dbReference type="Google" id="ProtNLM"/>
    </source>
</evidence>
<dbReference type="PANTHER" id="PTHR47331">
    <property type="entry name" value="PHD-TYPE DOMAIN-CONTAINING PROTEIN"/>
    <property type="match status" value="1"/>
</dbReference>
<protein>
    <recommendedName>
        <fullName evidence="3">Integrase catalytic domain-containing protein</fullName>
    </recommendedName>
</protein>
<evidence type="ECO:0000313" key="2">
    <source>
        <dbReference type="Proteomes" id="UP001249851"/>
    </source>
</evidence>
<dbReference type="InterPro" id="IPR012337">
    <property type="entry name" value="RNaseH-like_sf"/>
</dbReference>
<keyword evidence="2" id="KW-1185">Reference proteome</keyword>
<dbReference type="AlphaFoldDB" id="A0AAD9URY4"/>
<dbReference type="Gene3D" id="3.30.420.10">
    <property type="entry name" value="Ribonuclease H-like superfamily/Ribonuclease H"/>
    <property type="match status" value="1"/>
</dbReference>
<dbReference type="GO" id="GO:0003676">
    <property type="term" value="F:nucleic acid binding"/>
    <property type="evidence" value="ECO:0007669"/>
    <property type="project" value="InterPro"/>
</dbReference>
<accession>A0AAD9URY4</accession>
<dbReference type="PANTHER" id="PTHR47331:SF1">
    <property type="entry name" value="GAG-LIKE PROTEIN"/>
    <property type="match status" value="1"/>
</dbReference>
<proteinExistence type="predicted"/>
<gene>
    <name evidence="1" type="ORF">P5673_032401</name>
</gene>
<organism evidence="1 2">
    <name type="scientific">Acropora cervicornis</name>
    <name type="common">Staghorn coral</name>
    <dbReference type="NCBI Taxonomy" id="6130"/>
    <lineage>
        <taxon>Eukaryota</taxon>
        <taxon>Metazoa</taxon>
        <taxon>Cnidaria</taxon>
        <taxon>Anthozoa</taxon>
        <taxon>Hexacorallia</taxon>
        <taxon>Scleractinia</taxon>
        <taxon>Astrocoeniina</taxon>
        <taxon>Acroporidae</taxon>
        <taxon>Acropora</taxon>
    </lineage>
</organism>
<dbReference type="InterPro" id="IPR036397">
    <property type="entry name" value="RNaseH_sf"/>
</dbReference>
<evidence type="ECO:0000313" key="1">
    <source>
        <dbReference type="EMBL" id="KAK2547580.1"/>
    </source>
</evidence>
<name>A0AAD9URY4_ACRCE</name>
<sequence>MRKNPKLHKRYGCIFTCLRYRAVHIELASDLIIDSFVNAVTRFVARRGPPRVIYSENGSNFRGAETDVVRALKAWDQERIGRELLRRDIQ</sequence>
<reference evidence="1" key="2">
    <citation type="journal article" date="2023" name="Science">
        <title>Genomic signatures of disease resistance in endangered staghorn corals.</title>
        <authorList>
            <person name="Vollmer S.V."/>
            <person name="Selwyn J.D."/>
            <person name="Despard B.A."/>
            <person name="Roesel C.L."/>
        </authorList>
    </citation>
    <scope>NUCLEOTIDE SEQUENCE</scope>
    <source>
        <strain evidence="1">K2</strain>
    </source>
</reference>
<dbReference type="SUPFAM" id="SSF53098">
    <property type="entry name" value="Ribonuclease H-like"/>
    <property type="match status" value="1"/>
</dbReference>